<sequence>MHLFNTQLLLWALYSLLIPPISSIPIPEDPDSTELQVPQYDHESTLVPRNALAANSLLENRNDDPRPASPIARCGYQFGSKEPSGVKGEKKYVMKEGGKEYGSVRLQHKLGSGNQGAVWEGVLKYYPTSKNKGMGLPILAEEPVAVKVGSGGRGIDRGILQRQIVSPYVLPLKELFWSENTRESVQVMPRGLYDLTTALEKGLVIVVAVIMLRVGEALLAAHHQWIVHGDIKPDNILLSHYGWTYLIDWDVAKKLTERIETRPRGQYDYYGPEARNKEPYDAFKEEVFEFTLTWLEADQPPFMQNPDFRDDLYNWLTAPGDKDTAAGRTYAGIADHLGLKFGVYLSESKKHLMAKGLCAQQERFDLPVFLNEFRRVNMII</sequence>
<dbReference type="GO" id="GO:0005524">
    <property type="term" value="F:ATP binding"/>
    <property type="evidence" value="ECO:0007669"/>
    <property type="project" value="InterPro"/>
</dbReference>
<dbReference type="OrthoDB" id="5966500at2759"/>
<dbReference type="Proteomes" id="UP001141434">
    <property type="component" value="Unassembled WGS sequence"/>
</dbReference>
<dbReference type="InterPro" id="IPR000719">
    <property type="entry name" value="Prot_kinase_dom"/>
</dbReference>
<dbReference type="GO" id="GO:0004674">
    <property type="term" value="F:protein serine/threonine kinase activity"/>
    <property type="evidence" value="ECO:0007669"/>
    <property type="project" value="TreeGrafter"/>
</dbReference>
<organism evidence="3 4">
    <name type="scientific">Penicillium alfredii</name>
    <dbReference type="NCBI Taxonomy" id="1506179"/>
    <lineage>
        <taxon>Eukaryota</taxon>
        <taxon>Fungi</taxon>
        <taxon>Dikarya</taxon>
        <taxon>Ascomycota</taxon>
        <taxon>Pezizomycotina</taxon>
        <taxon>Eurotiomycetes</taxon>
        <taxon>Eurotiomycetidae</taxon>
        <taxon>Eurotiales</taxon>
        <taxon>Aspergillaceae</taxon>
        <taxon>Penicillium</taxon>
    </lineage>
</organism>
<evidence type="ECO:0000256" key="1">
    <source>
        <dbReference type="SAM" id="SignalP"/>
    </source>
</evidence>
<dbReference type="InterPro" id="IPR008271">
    <property type="entry name" value="Ser/Thr_kinase_AS"/>
</dbReference>
<protein>
    <recommendedName>
        <fullName evidence="2">Protein kinase domain-containing protein</fullName>
    </recommendedName>
</protein>
<dbReference type="InterPro" id="IPR011009">
    <property type="entry name" value="Kinase-like_dom_sf"/>
</dbReference>
<dbReference type="GO" id="GO:0005737">
    <property type="term" value="C:cytoplasm"/>
    <property type="evidence" value="ECO:0007669"/>
    <property type="project" value="TreeGrafter"/>
</dbReference>
<feature type="chain" id="PRO_5040892040" description="Protein kinase domain-containing protein" evidence="1">
    <location>
        <begin position="24"/>
        <end position="380"/>
    </location>
</feature>
<dbReference type="Gene3D" id="1.10.510.10">
    <property type="entry name" value="Transferase(Phosphotransferase) domain 1"/>
    <property type="match status" value="1"/>
</dbReference>
<keyword evidence="1" id="KW-0732">Signal</keyword>
<dbReference type="GeneID" id="81397037"/>
<evidence type="ECO:0000313" key="3">
    <source>
        <dbReference type="EMBL" id="KAJ5092473.1"/>
    </source>
</evidence>
<dbReference type="PANTHER" id="PTHR24361">
    <property type="entry name" value="MITOGEN-ACTIVATED KINASE KINASE KINASE"/>
    <property type="match status" value="1"/>
</dbReference>
<dbReference type="InterPro" id="IPR053235">
    <property type="entry name" value="Ser_Thr_kinase"/>
</dbReference>
<dbReference type="RefSeq" id="XP_056510668.1">
    <property type="nucleotide sequence ID" value="XM_056657868.1"/>
</dbReference>
<comment type="caution">
    <text evidence="3">The sequence shown here is derived from an EMBL/GenBank/DDBJ whole genome shotgun (WGS) entry which is preliminary data.</text>
</comment>
<name>A0A9W9K462_9EURO</name>
<dbReference type="PROSITE" id="PS00108">
    <property type="entry name" value="PROTEIN_KINASE_ST"/>
    <property type="match status" value="1"/>
</dbReference>
<evidence type="ECO:0000259" key="2">
    <source>
        <dbReference type="PROSITE" id="PS50011"/>
    </source>
</evidence>
<feature type="signal peptide" evidence="1">
    <location>
        <begin position="1"/>
        <end position="23"/>
    </location>
</feature>
<feature type="domain" description="Protein kinase" evidence="2">
    <location>
        <begin position="104"/>
        <end position="380"/>
    </location>
</feature>
<reference evidence="3" key="1">
    <citation type="submission" date="2022-11" db="EMBL/GenBank/DDBJ databases">
        <authorList>
            <person name="Petersen C."/>
        </authorList>
    </citation>
    <scope>NUCLEOTIDE SEQUENCE</scope>
    <source>
        <strain evidence="3">IBT 34128</strain>
    </source>
</reference>
<dbReference type="EMBL" id="JAPMSZ010000009">
    <property type="protein sequence ID" value="KAJ5092473.1"/>
    <property type="molecule type" value="Genomic_DNA"/>
</dbReference>
<proteinExistence type="predicted"/>
<accession>A0A9W9K462</accession>
<evidence type="ECO:0000313" key="4">
    <source>
        <dbReference type="Proteomes" id="UP001141434"/>
    </source>
</evidence>
<keyword evidence="4" id="KW-1185">Reference proteome</keyword>
<dbReference type="SUPFAM" id="SSF56112">
    <property type="entry name" value="Protein kinase-like (PK-like)"/>
    <property type="match status" value="1"/>
</dbReference>
<dbReference type="AlphaFoldDB" id="A0A9W9K462"/>
<reference evidence="3" key="2">
    <citation type="journal article" date="2023" name="IMA Fungus">
        <title>Comparative genomic study of the Penicillium genus elucidates a diverse pangenome and 15 lateral gene transfer events.</title>
        <authorList>
            <person name="Petersen C."/>
            <person name="Sorensen T."/>
            <person name="Nielsen M.R."/>
            <person name="Sondergaard T.E."/>
            <person name="Sorensen J.L."/>
            <person name="Fitzpatrick D.A."/>
            <person name="Frisvad J.C."/>
            <person name="Nielsen K.L."/>
        </authorList>
    </citation>
    <scope>NUCLEOTIDE SEQUENCE</scope>
    <source>
        <strain evidence="3">IBT 34128</strain>
    </source>
</reference>
<dbReference type="PROSITE" id="PS50011">
    <property type="entry name" value="PROTEIN_KINASE_DOM"/>
    <property type="match status" value="1"/>
</dbReference>
<gene>
    <name evidence="3" type="ORF">NUU61_007343</name>
</gene>
<dbReference type="Pfam" id="PF00069">
    <property type="entry name" value="Pkinase"/>
    <property type="match status" value="1"/>
</dbReference>
<dbReference type="SMART" id="SM00220">
    <property type="entry name" value="S_TKc"/>
    <property type="match status" value="1"/>
</dbReference>